<dbReference type="KEGG" id="saco:SAME_02180"/>
<accession>A0A239XJN6</accession>
<dbReference type="InterPro" id="IPR011990">
    <property type="entry name" value="TPR-like_helical_dom_sf"/>
</dbReference>
<dbReference type="AlphaFoldDB" id="A0A239XJN6"/>
<name>A0A239XJN6_STRAI</name>
<organism evidence="2 3">
    <name type="scientific">Streptococcus acidominimus</name>
    <dbReference type="NCBI Taxonomy" id="1326"/>
    <lineage>
        <taxon>Bacteria</taxon>
        <taxon>Bacillati</taxon>
        <taxon>Bacillota</taxon>
        <taxon>Bacilli</taxon>
        <taxon>Lactobacillales</taxon>
        <taxon>Streptococcaceae</taxon>
        <taxon>Streptococcus</taxon>
    </lineage>
</organism>
<dbReference type="Gene3D" id="1.25.40.10">
    <property type="entry name" value="Tetratricopeptide repeat domain"/>
    <property type="match status" value="1"/>
</dbReference>
<dbReference type="InterPro" id="IPR051677">
    <property type="entry name" value="AfsR-DnrI-RedD_regulator"/>
</dbReference>
<sequence length="261" mass="30604">MKNDVIICPNRNLLTLNPEISVESDVASFLEDPVKHLYLYQGDFLQGFYLKNCDEFDLWLSSLRVKYEQYYLEAAYQKIEAGLSLGTVHDAEKHLKQLIERDEFEEKNYQLLMQLYQKEGRSSKVVETYYQLVNLLDKELGIQPSPQSQQIYQEVLAKDRNDRKVSYFLRTEHLFLGRIDEIKQLEAFFATCLTTQDVRAMLLVGDTGIGKRTLAIQVLTNQMQHFQIVTLNCFREEAGDALLPWKNFLNRLEDLVIQYRL</sequence>
<dbReference type="InterPro" id="IPR005158">
    <property type="entry name" value="BTAD"/>
</dbReference>
<dbReference type="SUPFAM" id="SSF48452">
    <property type="entry name" value="TPR-like"/>
    <property type="match status" value="1"/>
</dbReference>
<proteinExistence type="predicted"/>
<evidence type="ECO:0000313" key="3">
    <source>
        <dbReference type="Proteomes" id="UP000215144"/>
    </source>
</evidence>
<dbReference type="SMART" id="SM01043">
    <property type="entry name" value="BTAD"/>
    <property type="match status" value="1"/>
</dbReference>
<protein>
    <submittedName>
        <fullName evidence="2">LuxR family transcriptional regulator</fullName>
    </submittedName>
</protein>
<gene>
    <name evidence="2" type="primary">afsR</name>
    <name evidence="2" type="ORF">SAMEA4504048_02180</name>
</gene>
<dbReference type="InterPro" id="IPR027417">
    <property type="entry name" value="P-loop_NTPase"/>
</dbReference>
<dbReference type="PANTHER" id="PTHR35807">
    <property type="entry name" value="TRANSCRIPTIONAL REGULATOR REDD-RELATED"/>
    <property type="match status" value="1"/>
</dbReference>
<evidence type="ECO:0000313" key="2">
    <source>
        <dbReference type="EMBL" id="SNV46403.1"/>
    </source>
</evidence>
<reference evidence="2 3" key="1">
    <citation type="submission" date="2017-06" db="EMBL/GenBank/DDBJ databases">
        <authorList>
            <consortium name="Pathogen Informatics"/>
        </authorList>
    </citation>
    <scope>NUCLEOTIDE SEQUENCE [LARGE SCALE GENOMIC DNA]</scope>
    <source>
        <strain evidence="2 3">NCTC11291</strain>
    </source>
</reference>
<dbReference type="EMBL" id="LT906454">
    <property type="protein sequence ID" value="SNV46403.1"/>
    <property type="molecule type" value="Genomic_DNA"/>
</dbReference>
<dbReference type="Gene3D" id="3.40.50.300">
    <property type="entry name" value="P-loop containing nucleotide triphosphate hydrolases"/>
    <property type="match status" value="1"/>
</dbReference>
<evidence type="ECO:0000259" key="1">
    <source>
        <dbReference type="SMART" id="SM01043"/>
    </source>
</evidence>
<dbReference type="Pfam" id="PF03704">
    <property type="entry name" value="BTAD"/>
    <property type="match status" value="1"/>
</dbReference>
<dbReference type="Proteomes" id="UP000215144">
    <property type="component" value="Chromosome 1"/>
</dbReference>
<dbReference type="SUPFAM" id="SSF52540">
    <property type="entry name" value="P-loop containing nucleoside triphosphate hydrolases"/>
    <property type="match status" value="1"/>
</dbReference>
<feature type="domain" description="Bacterial transcriptional activator" evidence="1">
    <location>
        <begin position="24"/>
        <end position="156"/>
    </location>
</feature>